<evidence type="ECO:0000256" key="1">
    <source>
        <dbReference type="HAMAP-Rule" id="MF_01526"/>
    </source>
</evidence>
<organism evidence="2 3">
    <name type="scientific">Savagea faecisuis</name>
    <dbReference type="NCBI Taxonomy" id="1274803"/>
    <lineage>
        <taxon>Bacteria</taxon>
        <taxon>Bacillati</taxon>
        <taxon>Bacillota</taxon>
        <taxon>Bacilli</taxon>
        <taxon>Bacillales</taxon>
        <taxon>Caryophanaceae</taxon>
        <taxon>Savagea</taxon>
    </lineage>
</organism>
<dbReference type="EMBL" id="JBHTJF010000030">
    <property type="protein sequence ID" value="MFD0943840.1"/>
    <property type="molecule type" value="Genomic_DNA"/>
</dbReference>
<evidence type="ECO:0000313" key="3">
    <source>
        <dbReference type="Proteomes" id="UP001596976"/>
    </source>
</evidence>
<dbReference type="Gene3D" id="1.20.1500.10">
    <property type="entry name" value="YheA/YmcA-like"/>
    <property type="match status" value="1"/>
</dbReference>
<comment type="similarity">
    <text evidence="1">Belongs to the UPF0342 family.</text>
</comment>
<protein>
    <recommendedName>
        <fullName evidence="1">UPF0342 protein ACFQ0V_08780</fullName>
    </recommendedName>
</protein>
<dbReference type="InterPro" id="IPR023378">
    <property type="entry name" value="YheA/YmcA-like_dom_sf"/>
</dbReference>
<dbReference type="HAMAP" id="MF_01526">
    <property type="entry name" value="UPF0342"/>
    <property type="match status" value="1"/>
</dbReference>
<accession>A0ABW3GZF9</accession>
<dbReference type="Proteomes" id="UP001596976">
    <property type="component" value="Unassembled WGS sequence"/>
</dbReference>
<reference evidence="3" key="1">
    <citation type="journal article" date="2019" name="Int. J. Syst. Evol. Microbiol.">
        <title>The Global Catalogue of Microorganisms (GCM) 10K type strain sequencing project: providing services to taxonomists for standard genome sequencing and annotation.</title>
        <authorList>
            <consortium name="The Broad Institute Genomics Platform"/>
            <consortium name="The Broad Institute Genome Sequencing Center for Infectious Disease"/>
            <person name="Wu L."/>
            <person name="Ma J."/>
        </authorList>
    </citation>
    <scope>NUCLEOTIDE SEQUENCE [LARGE SCALE GENOMIC DNA]</scope>
    <source>
        <strain evidence="3">CCUG 63563</strain>
    </source>
</reference>
<keyword evidence="3" id="KW-1185">Reference proteome</keyword>
<dbReference type="RefSeq" id="WP_381012356.1">
    <property type="nucleotide sequence ID" value="NZ_JBHTJF010000030.1"/>
</dbReference>
<comment type="caution">
    <text evidence="2">The sequence shown here is derived from an EMBL/GenBank/DDBJ whole genome shotgun (WGS) entry which is preliminary data.</text>
</comment>
<sequence length="115" mass="13184">MTVNIYDDINRLEASFKQTEQFEALVAAVEVVKADEEAQRLFVAFRDMQMELQQQQAMGVDMTEEQLTEAQQVAEQAQTNEKIMAMLQAEMQLSEVLNEVNRVLVKPIQDLYNGL</sequence>
<dbReference type="SUPFAM" id="SSF158622">
    <property type="entry name" value="YheA/YmcA-like"/>
    <property type="match status" value="1"/>
</dbReference>
<evidence type="ECO:0000313" key="2">
    <source>
        <dbReference type="EMBL" id="MFD0943840.1"/>
    </source>
</evidence>
<proteinExistence type="inferred from homology"/>
<gene>
    <name evidence="2" type="ORF">ACFQ0V_08780</name>
</gene>
<name>A0ABW3GZF9_9BACL</name>
<dbReference type="Pfam" id="PF06133">
    <property type="entry name" value="Com_YlbF"/>
    <property type="match status" value="1"/>
</dbReference>
<dbReference type="InterPro" id="IPR010368">
    <property type="entry name" value="Com_YlbF"/>
</dbReference>